<organism evidence="2 3">
    <name type="scientific">Massilia aerilata</name>
    <dbReference type="NCBI Taxonomy" id="453817"/>
    <lineage>
        <taxon>Bacteria</taxon>
        <taxon>Pseudomonadati</taxon>
        <taxon>Pseudomonadota</taxon>
        <taxon>Betaproteobacteria</taxon>
        <taxon>Burkholderiales</taxon>
        <taxon>Oxalobacteraceae</taxon>
        <taxon>Telluria group</taxon>
        <taxon>Massilia</taxon>
    </lineage>
</organism>
<feature type="transmembrane region" description="Helical" evidence="1">
    <location>
        <begin position="90"/>
        <end position="115"/>
    </location>
</feature>
<keyword evidence="1" id="KW-0812">Transmembrane</keyword>
<evidence type="ECO:0000313" key="3">
    <source>
        <dbReference type="Proteomes" id="UP001596086"/>
    </source>
</evidence>
<keyword evidence="1" id="KW-1133">Transmembrane helix</keyword>
<protein>
    <submittedName>
        <fullName evidence="2">BPSS1780 family membrane protein</fullName>
    </submittedName>
</protein>
<dbReference type="EMBL" id="JBHSMZ010000016">
    <property type="protein sequence ID" value="MFC5551128.1"/>
    <property type="molecule type" value="Genomic_DNA"/>
</dbReference>
<comment type="caution">
    <text evidence="2">The sequence shown here is derived from an EMBL/GenBank/DDBJ whole genome shotgun (WGS) entry which is preliminary data.</text>
</comment>
<dbReference type="Proteomes" id="UP001596086">
    <property type="component" value="Unassembled WGS sequence"/>
</dbReference>
<evidence type="ECO:0000256" key="1">
    <source>
        <dbReference type="SAM" id="Phobius"/>
    </source>
</evidence>
<evidence type="ECO:0000313" key="2">
    <source>
        <dbReference type="EMBL" id="MFC5551128.1"/>
    </source>
</evidence>
<keyword evidence="1" id="KW-0472">Membrane</keyword>
<proteinExistence type="predicted"/>
<dbReference type="NCBIfam" id="NF041043">
    <property type="entry name" value="BPSS1780_fam"/>
    <property type="match status" value="1"/>
</dbReference>
<feature type="transmembrane region" description="Helical" evidence="1">
    <location>
        <begin position="221"/>
        <end position="241"/>
    </location>
</feature>
<accession>A0ABW0S2E2</accession>
<sequence length="256" mass="28100">MNNLPALTGWAWLKRGMALFRKQPAALMSLLFANILLAIGISALPFIGPILVVVLIPSFTMAFMQACLMIDNGDRVTLGVLLTGFRKPVLGGLCKIGVIYLGVFLILALATLLIAPDSLRQLPADIKIGPGDKLPFTASDFMAAFGLLILETVLLLALCFTAPLTYWKQMSPGKATFYSFFAVLRSARVFGVLVLCWFGIFLAATFLVVNLFSTIMLAQVVLMWLMFLFILFWQCAIYAGYRDIFGKPGDKDLQPA</sequence>
<feature type="transmembrane region" description="Helical" evidence="1">
    <location>
        <begin position="187"/>
        <end position="209"/>
    </location>
</feature>
<dbReference type="RefSeq" id="WP_379774740.1">
    <property type="nucleotide sequence ID" value="NZ_JBHSMZ010000016.1"/>
</dbReference>
<dbReference type="InterPro" id="IPR047798">
    <property type="entry name" value="BPSS1780-like"/>
</dbReference>
<feature type="transmembrane region" description="Helical" evidence="1">
    <location>
        <begin position="141"/>
        <end position="166"/>
    </location>
</feature>
<gene>
    <name evidence="2" type="ORF">ACFPO9_21630</name>
</gene>
<keyword evidence="3" id="KW-1185">Reference proteome</keyword>
<reference evidence="3" key="1">
    <citation type="journal article" date="2019" name="Int. J. Syst. Evol. Microbiol.">
        <title>The Global Catalogue of Microorganisms (GCM) 10K type strain sequencing project: providing services to taxonomists for standard genome sequencing and annotation.</title>
        <authorList>
            <consortium name="The Broad Institute Genomics Platform"/>
            <consortium name="The Broad Institute Genome Sequencing Center for Infectious Disease"/>
            <person name="Wu L."/>
            <person name="Ma J."/>
        </authorList>
    </citation>
    <scope>NUCLEOTIDE SEQUENCE [LARGE SCALE GENOMIC DNA]</scope>
    <source>
        <strain evidence="3">CGMCC 4.5798</strain>
    </source>
</reference>
<name>A0ABW0S2E2_9BURK</name>